<dbReference type="AlphaFoldDB" id="A0A9P0FAS7"/>
<dbReference type="OrthoDB" id="6780552at2759"/>
<organism evidence="2 3">
    <name type="scientific">Brassicogethes aeneus</name>
    <name type="common">Rape pollen beetle</name>
    <name type="synonym">Meligethes aeneus</name>
    <dbReference type="NCBI Taxonomy" id="1431903"/>
    <lineage>
        <taxon>Eukaryota</taxon>
        <taxon>Metazoa</taxon>
        <taxon>Ecdysozoa</taxon>
        <taxon>Arthropoda</taxon>
        <taxon>Hexapoda</taxon>
        <taxon>Insecta</taxon>
        <taxon>Pterygota</taxon>
        <taxon>Neoptera</taxon>
        <taxon>Endopterygota</taxon>
        <taxon>Coleoptera</taxon>
        <taxon>Polyphaga</taxon>
        <taxon>Cucujiformia</taxon>
        <taxon>Nitidulidae</taxon>
        <taxon>Meligethinae</taxon>
        <taxon>Brassicogethes</taxon>
    </lineage>
</organism>
<reference evidence="2" key="1">
    <citation type="submission" date="2021-12" db="EMBL/GenBank/DDBJ databases">
        <authorList>
            <person name="King R."/>
        </authorList>
    </citation>
    <scope>NUCLEOTIDE SEQUENCE</scope>
</reference>
<accession>A0A9P0FAS7</accession>
<dbReference type="Proteomes" id="UP001154078">
    <property type="component" value="Chromosome 1"/>
</dbReference>
<evidence type="ECO:0000256" key="1">
    <source>
        <dbReference type="SAM" id="MobiDB-lite"/>
    </source>
</evidence>
<gene>
    <name evidence="2" type="ORF">MELIAE_LOCUS339</name>
</gene>
<dbReference type="EMBL" id="OV121132">
    <property type="protein sequence ID" value="CAH0546094.1"/>
    <property type="molecule type" value="Genomic_DNA"/>
</dbReference>
<proteinExistence type="predicted"/>
<feature type="region of interest" description="Disordered" evidence="1">
    <location>
        <begin position="189"/>
        <end position="214"/>
    </location>
</feature>
<evidence type="ECO:0000313" key="2">
    <source>
        <dbReference type="EMBL" id="CAH0546094.1"/>
    </source>
</evidence>
<evidence type="ECO:0000313" key="3">
    <source>
        <dbReference type="Proteomes" id="UP001154078"/>
    </source>
</evidence>
<protein>
    <submittedName>
        <fullName evidence="2">Uncharacterized protein</fullName>
    </submittedName>
</protein>
<name>A0A9P0FAS7_BRAAE</name>
<sequence length="283" mass="32103">MGMGFEHAILQNQLAQIPMLPKPPQIFPVPQTSPPFYINNNPPPILPQPPPQFYSNNKLIQFMSNVHFPEVPVGLNDCINLLPQSMSLADMLLKPPHLQEQWYQYLRETSGIEAAEKFKYLLHTTNQNGSRIPDNNIFGRSTPQNCESPTFSWYDSPNNQLNFNKPVYMRDNVPPAEAHHSVLPLPAPQQLQSQSHQPPPPHVNGNSNSVAHNGAMPEGSLFMFHVRRQEGDIQRLINEEFANLRIDNDVSSDVAHLIERYDLICAISLRDITIGFTSSWEIK</sequence>
<keyword evidence="3" id="KW-1185">Reference proteome</keyword>